<evidence type="ECO:0000256" key="1">
    <source>
        <dbReference type="ARBA" id="ARBA00006383"/>
    </source>
</evidence>
<dbReference type="SUPFAM" id="SSF110710">
    <property type="entry name" value="TTHA0583/YokD-like"/>
    <property type="match status" value="1"/>
</dbReference>
<dbReference type="PANTHER" id="PTHR11104:SF0">
    <property type="entry name" value="SPBETA PROPHAGE-DERIVED AMINOGLYCOSIDE N(3')-ACETYLTRANSFERASE-LIKE PROTEIN YOKD"/>
    <property type="match status" value="1"/>
</dbReference>
<reference evidence="5" key="1">
    <citation type="journal article" date="2014" name="Int. J. Syst. Evol. Microbiol.">
        <title>Complete genome sequence of Corynebacterium casei LMG S-19264T (=DSM 44701T), isolated from a smear-ripened cheese.</title>
        <authorList>
            <consortium name="US DOE Joint Genome Institute (JGI-PGF)"/>
            <person name="Walter F."/>
            <person name="Albersmeier A."/>
            <person name="Kalinowski J."/>
            <person name="Ruckert C."/>
        </authorList>
    </citation>
    <scope>NUCLEOTIDE SEQUENCE</scope>
    <source>
        <strain evidence="5">CGMCC 1.16134</strain>
    </source>
</reference>
<comment type="catalytic activity">
    <reaction evidence="4">
        <text>a 2-deoxystreptamine antibiotic + acetyl-CoA = an N(3)-acetyl-2-deoxystreptamine antibiotic + CoA + H(+)</text>
        <dbReference type="Rhea" id="RHEA:12665"/>
        <dbReference type="ChEBI" id="CHEBI:15378"/>
        <dbReference type="ChEBI" id="CHEBI:57287"/>
        <dbReference type="ChEBI" id="CHEBI:57288"/>
        <dbReference type="ChEBI" id="CHEBI:57921"/>
        <dbReference type="ChEBI" id="CHEBI:77452"/>
        <dbReference type="EC" id="2.3.1.81"/>
    </reaction>
</comment>
<dbReference type="PANTHER" id="PTHR11104">
    <property type="entry name" value="AMINOGLYCOSIDE N3-ACETYLTRANSFERASE"/>
    <property type="match status" value="1"/>
</dbReference>
<keyword evidence="3 4" id="KW-0012">Acyltransferase</keyword>
<evidence type="ECO:0000313" key="6">
    <source>
        <dbReference type="Proteomes" id="UP000637643"/>
    </source>
</evidence>
<name>A0A917FBZ5_9BACL</name>
<evidence type="ECO:0000256" key="3">
    <source>
        <dbReference type="ARBA" id="ARBA00023315"/>
    </source>
</evidence>
<comment type="caution">
    <text evidence="5">The sequence shown here is derived from an EMBL/GenBank/DDBJ whole genome shotgun (WGS) entry which is preliminary data.</text>
</comment>
<reference evidence="5" key="2">
    <citation type="submission" date="2020-09" db="EMBL/GenBank/DDBJ databases">
        <authorList>
            <person name="Sun Q."/>
            <person name="Zhou Y."/>
        </authorList>
    </citation>
    <scope>NUCLEOTIDE SEQUENCE</scope>
    <source>
        <strain evidence="5">CGMCC 1.16134</strain>
    </source>
</reference>
<dbReference type="InterPro" id="IPR028345">
    <property type="entry name" value="Antibiotic_NAT-like"/>
</dbReference>
<keyword evidence="6" id="KW-1185">Reference proteome</keyword>
<dbReference type="InterPro" id="IPR003679">
    <property type="entry name" value="Amioglycoside_AcTrfase"/>
</dbReference>
<dbReference type="RefSeq" id="WP_189022231.1">
    <property type="nucleotide sequence ID" value="NZ_BMKR01000003.1"/>
</dbReference>
<keyword evidence="2 4" id="KW-0808">Transferase</keyword>
<gene>
    <name evidence="5" type="ORF">GCM10010912_07020</name>
</gene>
<evidence type="ECO:0000313" key="5">
    <source>
        <dbReference type="EMBL" id="GGF64635.1"/>
    </source>
</evidence>
<accession>A0A917FBZ5</accession>
<dbReference type="AlphaFoldDB" id="A0A917FBZ5"/>
<keyword evidence="4" id="KW-0046">Antibiotic resistance</keyword>
<evidence type="ECO:0000256" key="4">
    <source>
        <dbReference type="RuleBase" id="RU365031"/>
    </source>
</evidence>
<sequence length="267" mass="29332">MEEIKGNLITVKTLAADFRALGVTAGMTLLLHSSFKSLGSWVAGGPAAVILALEEVLGEEGTLVMPTHSGDLSDPSGWSKPPVPEAWWQTIREQMPAFDQDLTPLYGMGVIPDSFRKQKGVKRSGHPLGSFAAWGRHRDEIIDGHGLDFAYGDDSPLARIYDLDGRVLLLGVGNLNNTSLHLAECRASYPGKKQLTGGAPMMVNGLREWTEFIELDWDSDDFAELGEQFQQETGLVRHGNVAAASAMLIPQRELVDYAVRWMERNRD</sequence>
<protein>
    <recommendedName>
        <fullName evidence="4">Aminoglycoside N(3)-acetyltransferase</fullName>
        <ecNumber evidence="4">2.3.1.-</ecNumber>
    </recommendedName>
</protein>
<organism evidence="5 6">
    <name type="scientific">Paenibacillus albidus</name>
    <dbReference type="NCBI Taxonomy" id="2041023"/>
    <lineage>
        <taxon>Bacteria</taxon>
        <taxon>Bacillati</taxon>
        <taxon>Bacillota</taxon>
        <taxon>Bacilli</taxon>
        <taxon>Bacillales</taxon>
        <taxon>Paenibacillaceae</taxon>
        <taxon>Paenibacillus</taxon>
    </lineage>
</organism>
<evidence type="ECO:0000256" key="2">
    <source>
        <dbReference type="ARBA" id="ARBA00022679"/>
    </source>
</evidence>
<dbReference type="Pfam" id="PF02522">
    <property type="entry name" value="Antibiotic_NAT"/>
    <property type="match status" value="1"/>
</dbReference>
<dbReference type="EC" id="2.3.1.-" evidence="4"/>
<dbReference type="Proteomes" id="UP000637643">
    <property type="component" value="Unassembled WGS sequence"/>
</dbReference>
<comment type="similarity">
    <text evidence="1 4">Belongs to the antibiotic N-acetyltransferase family.</text>
</comment>
<dbReference type="GO" id="GO:0046353">
    <property type="term" value="F:aminoglycoside 3-N-acetyltransferase activity"/>
    <property type="evidence" value="ECO:0007669"/>
    <property type="project" value="UniProtKB-EC"/>
</dbReference>
<dbReference type="EMBL" id="BMKR01000003">
    <property type="protein sequence ID" value="GGF64635.1"/>
    <property type="molecule type" value="Genomic_DNA"/>
</dbReference>
<proteinExistence type="inferred from homology"/>
<dbReference type="GO" id="GO:0046677">
    <property type="term" value="P:response to antibiotic"/>
    <property type="evidence" value="ECO:0007669"/>
    <property type="project" value="UniProtKB-KW"/>
</dbReference>